<dbReference type="EMBL" id="LR796173">
    <property type="protein sequence ID" value="CAB4123529.1"/>
    <property type="molecule type" value="Genomic_DNA"/>
</dbReference>
<accession>A0A6J5KTI6</accession>
<dbReference type="EMBL" id="LR796160">
    <property type="protein sequence ID" value="CAB4122814.1"/>
    <property type="molecule type" value="Genomic_DNA"/>
</dbReference>
<protein>
    <submittedName>
        <fullName evidence="2">Uncharacterized protein</fullName>
    </submittedName>
</protein>
<reference evidence="2" key="1">
    <citation type="submission" date="2020-04" db="EMBL/GenBank/DDBJ databases">
        <authorList>
            <person name="Chiriac C."/>
            <person name="Salcher M."/>
            <person name="Ghai R."/>
            <person name="Kavagutti S V."/>
        </authorList>
    </citation>
    <scope>NUCLEOTIDE SEQUENCE</scope>
</reference>
<evidence type="ECO:0000313" key="2">
    <source>
        <dbReference type="EMBL" id="CAB4123529.1"/>
    </source>
</evidence>
<gene>
    <name evidence="1" type="ORF">UFOVP32_73</name>
    <name evidence="2" type="ORF">UFOVP50_3</name>
</gene>
<sequence length="84" mass="9281">MAIVYLEDGRLADQFVMGSEPYVLSDSLVMQPEDYALLTPEAIAAMKQARYDNWYAFITAPRPDPLPEDVSAGLPSEESSVVEV</sequence>
<evidence type="ECO:0000313" key="1">
    <source>
        <dbReference type="EMBL" id="CAB4122814.1"/>
    </source>
</evidence>
<organism evidence="2">
    <name type="scientific">uncultured Caudovirales phage</name>
    <dbReference type="NCBI Taxonomy" id="2100421"/>
    <lineage>
        <taxon>Viruses</taxon>
        <taxon>Duplodnaviria</taxon>
        <taxon>Heunggongvirae</taxon>
        <taxon>Uroviricota</taxon>
        <taxon>Caudoviricetes</taxon>
        <taxon>Peduoviridae</taxon>
        <taxon>Maltschvirus</taxon>
        <taxon>Maltschvirus maltsch</taxon>
    </lineage>
</organism>
<name>A0A6J5KTI6_9CAUD</name>
<proteinExistence type="predicted"/>